<dbReference type="FunFam" id="3.30.70.1430:FF:000002">
    <property type="entry name" value="Efflux pump membrane transporter"/>
    <property type="match status" value="1"/>
</dbReference>
<dbReference type="SUPFAM" id="SSF82714">
    <property type="entry name" value="Multidrug efflux transporter AcrB TolC docking domain, DN and DC subdomains"/>
    <property type="match status" value="2"/>
</dbReference>
<evidence type="ECO:0000256" key="3">
    <source>
        <dbReference type="ARBA" id="ARBA00022448"/>
    </source>
</evidence>
<name>A0A2A7SDG8_BURGA</name>
<evidence type="ECO:0000256" key="5">
    <source>
        <dbReference type="ARBA" id="ARBA00022519"/>
    </source>
</evidence>
<feature type="transmembrane region" description="Helical" evidence="9">
    <location>
        <begin position="470"/>
        <end position="497"/>
    </location>
</feature>
<keyword evidence="7 9" id="KW-1133">Transmembrane helix</keyword>
<dbReference type="Gene3D" id="3.30.70.1430">
    <property type="entry name" value="Multidrug efflux transporter AcrB pore domain"/>
    <property type="match status" value="2"/>
</dbReference>
<evidence type="ECO:0000256" key="1">
    <source>
        <dbReference type="ARBA" id="ARBA00004429"/>
    </source>
</evidence>
<sequence length="1061" mass="114206">MAKFFIDRPIFAWVIAIVLMLVGVASIFTLPISQYPTIAPPAVQITANYPGASAKTVEDTVTQVIEQQMSGLDNFLYMSSTSDDSGNATITISFAPGTNPDIAQVQVQNKLSLATPILPQVVQQLGLKVTKSSSSYLLWIAFNSEDGSMGRNDLTNYVASHVLDPISRLNGVGQTLLLGSQYAMRIWLDPNKLNNFSLTPADVSNAISAQNVQIAGGQIGGTPAKAGTVLQATITEQTLLQTPEQFGNILLKVNQDGSQVRLKDVAQIGLGAENYNFDTKYMGQPTAGLGIQLATGANALATADAIKAKVKELSKYFPHGMVVHYPYDTTPFVRLSIEEVVKTLLEGIVLVFLVMYLFLQNLRATLIPTIAVPVVLLGTFAIMGLAGFTINTLSMFGLVLAIGLLVDDAIVVVENVERVMVEEGLPPKEATKKAMGQITSALVGVALVLSAVFVPVAFSGGSVGAIYRQFSLTIVSAMVLSVLVALILTPALCATILKPIEKGHHEEKKGFFGWFNRNFDKSREKYHVGVHHVIKRSGRWLVIYLAVIVGVGFLFVRLPKSFLPDEDQGYMFMIVQTPSGSTQETTARTLADITDYMAKEEKNVVDSVFTVNGFSFAGRGQNAGLVFVKLRPFEERRSADRKVQALIKRTFGHYAGYKDGIVIPFNPPSIPELGTAAGFDFELTDNGGLGHDALMAARNQLLGMAAKDPTLALVRPNGLNDTPQYKVDIDREKANALGVTASAIDQTFSIAWASQYVNNFLDTDGRIKKVYVQADSPFRVTPEDLGIWYVRNNAGGMVPFSAFATGHWTYGSPKLERYNGISAVEIQGQASTGNSTGQAMAAMQRLAAQLPTGIGYSWTGLSFQEIQSGSQAPILYAISILVVFLCLAALYESWSIPFSVIMVVPLGVIGALLASTLRGLENDVFFQVGLLTTVGLSAKNAILIVEFARELQVGEKMGPVEAALEAARLRLRPILMTSLAFILGVLPLAISNGAGSASQHAIGTGVIGGMLTATFLAIFMIPMFFVKVRAIFGGEKEDPDEALRLAQEHAHRTDGDGNQGH</sequence>
<feature type="transmembrane region" description="Helical" evidence="9">
    <location>
        <begin position="969"/>
        <end position="990"/>
    </location>
</feature>
<evidence type="ECO:0000256" key="7">
    <source>
        <dbReference type="ARBA" id="ARBA00022989"/>
    </source>
</evidence>
<comment type="subcellular location">
    <subcellularLocation>
        <location evidence="1 9">Cell inner membrane</location>
        <topology evidence="1 9">Multi-pass membrane protein</topology>
    </subcellularLocation>
</comment>
<evidence type="ECO:0000313" key="11">
    <source>
        <dbReference type="Proteomes" id="UP000220629"/>
    </source>
</evidence>
<dbReference type="EMBL" id="PDDY01000001">
    <property type="protein sequence ID" value="PEH41568.1"/>
    <property type="molecule type" value="Genomic_DNA"/>
</dbReference>
<dbReference type="PANTHER" id="PTHR32063">
    <property type="match status" value="1"/>
</dbReference>
<feature type="transmembrane region" description="Helical" evidence="9">
    <location>
        <begin position="898"/>
        <end position="918"/>
    </location>
</feature>
<dbReference type="GO" id="GO:0009636">
    <property type="term" value="P:response to toxic substance"/>
    <property type="evidence" value="ECO:0007669"/>
    <property type="project" value="UniProtKB-ARBA"/>
</dbReference>
<feature type="transmembrane region" description="Helical" evidence="9">
    <location>
        <begin position="434"/>
        <end position="458"/>
    </location>
</feature>
<feature type="transmembrane region" description="Helical" evidence="9">
    <location>
        <begin position="12"/>
        <end position="32"/>
    </location>
</feature>
<keyword evidence="8 9" id="KW-0472">Membrane</keyword>
<dbReference type="GO" id="GO:0042910">
    <property type="term" value="F:xenobiotic transmembrane transporter activity"/>
    <property type="evidence" value="ECO:0007669"/>
    <property type="project" value="TreeGrafter"/>
</dbReference>
<dbReference type="NCBIfam" id="NF000282">
    <property type="entry name" value="RND_permease_1"/>
    <property type="match status" value="1"/>
</dbReference>
<evidence type="ECO:0000256" key="2">
    <source>
        <dbReference type="ARBA" id="ARBA00010942"/>
    </source>
</evidence>
<dbReference type="GO" id="GO:0005886">
    <property type="term" value="C:plasma membrane"/>
    <property type="evidence" value="ECO:0007669"/>
    <property type="project" value="UniProtKB-SubCell"/>
</dbReference>
<comment type="similarity">
    <text evidence="2 9">Belongs to the resistance-nodulation-cell division (RND) (TC 2.A.6) family.</text>
</comment>
<dbReference type="RefSeq" id="WP_098151637.1">
    <property type="nucleotide sequence ID" value="NZ_CADEXG010000013.1"/>
</dbReference>
<dbReference type="InterPro" id="IPR004764">
    <property type="entry name" value="MdtF-like"/>
</dbReference>
<dbReference type="PRINTS" id="PR00702">
    <property type="entry name" value="ACRIFLAVINRP"/>
</dbReference>
<dbReference type="PANTHER" id="PTHR32063:SF13">
    <property type="entry name" value="MULTIDRUG EFFLUX PUMP SUBUNIT ACRB-RELATED"/>
    <property type="match status" value="1"/>
</dbReference>
<gene>
    <name evidence="10" type="ORF">CRM94_05035</name>
</gene>
<dbReference type="SUPFAM" id="SSF82693">
    <property type="entry name" value="Multidrug efflux transporter AcrB pore domain, PN1, PN2, PC1 and PC2 subdomains"/>
    <property type="match status" value="4"/>
</dbReference>
<evidence type="ECO:0000256" key="6">
    <source>
        <dbReference type="ARBA" id="ARBA00022692"/>
    </source>
</evidence>
<evidence type="ECO:0000256" key="4">
    <source>
        <dbReference type="ARBA" id="ARBA00022475"/>
    </source>
</evidence>
<comment type="caution">
    <text evidence="9">Lacks conserved residue(s) required for the propagation of feature annotation.</text>
</comment>
<keyword evidence="5 9" id="KW-0997">Cell inner membrane</keyword>
<feature type="transmembrane region" description="Helical" evidence="9">
    <location>
        <begin position="924"/>
        <end position="948"/>
    </location>
</feature>
<keyword evidence="6 9" id="KW-0812">Transmembrane</keyword>
<dbReference type="AlphaFoldDB" id="A0A2A7SDG8"/>
<feature type="transmembrane region" description="Helical" evidence="9">
    <location>
        <begin position="366"/>
        <end position="388"/>
    </location>
</feature>
<dbReference type="Gene3D" id="1.20.1640.10">
    <property type="entry name" value="Multidrug efflux transporter AcrB transmembrane domain"/>
    <property type="match status" value="2"/>
</dbReference>
<evidence type="ECO:0000256" key="9">
    <source>
        <dbReference type="RuleBase" id="RU364070"/>
    </source>
</evidence>
<organism evidence="10 11">
    <name type="scientific">Burkholderia gladioli</name>
    <name type="common">Pseudomonas marginata</name>
    <name type="synonym">Phytomonas marginata</name>
    <dbReference type="NCBI Taxonomy" id="28095"/>
    <lineage>
        <taxon>Bacteria</taxon>
        <taxon>Pseudomonadati</taxon>
        <taxon>Pseudomonadota</taxon>
        <taxon>Betaproteobacteria</taxon>
        <taxon>Burkholderiales</taxon>
        <taxon>Burkholderiaceae</taxon>
        <taxon>Burkholderia</taxon>
    </lineage>
</organism>
<feature type="transmembrane region" description="Helical" evidence="9">
    <location>
        <begin position="1002"/>
        <end position="1026"/>
    </location>
</feature>
<dbReference type="NCBIfam" id="TIGR00915">
    <property type="entry name" value="2A0602"/>
    <property type="match status" value="1"/>
</dbReference>
<dbReference type="FunFam" id="1.20.1640.10:FF:000002">
    <property type="entry name" value="Efflux pump membrane transporter"/>
    <property type="match status" value="1"/>
</dbReference>
<proteinExistence type="inferred from homology"/>
<accession>A0A2A7SDG8</accession>
<protein>
    <recommendedName>
        <fullName evidence="9">Efflux pump membrane transporter</fullName>
    </recommendedName>
</protein>
<dbReference type="InterPro" id="IPR001036">
    <property type="entry name" value="Acrflvin-R"/>
</dbReference>
<dbReference type="Gene3D" id="3.30.70.1320">
    <property type="entry name" value="Multidrug efflux transporter AcrB pore domain like"/>
    <property type="match status" value="1"/>
</dbReference>
<dbReference type="Gene3D" id="3.30.2090.10">
    <property type="entry name" value="Multidrug efflux transporter AcrB TolC docking domain, DN and DC subdomains"/>
    <property type="match status" value="2"/>
</dbReference>
<dbReference type="InterPro" id="IPR027463">
    <property type="entry name" value="AcrB_DN_DC_subdom"/>
</dbReference>
<evidence type="ECO:0000256" key="8">
    <source>
        <dbReference type="ARBA" id="ARBA00023136"/>
    </source>
</evidence>
<keyword evidence="3 9" id="KW-0813">Transport</keyword>
<dbReference type="Gene3D" id="3.30.70.1440">
    <property type="entry name" value="Multidrug efflux transporter AcrB pore domain"/>
    <property type="match status" value="1"/>
</dbReference>
<dbReference type="SUPFAM" id="SSF82866">
    <property type="entry name" value="Multidrug efflux transporter AcrB transmembrane domain"/>
    <property type="match status" value="2"/>
</dbReference>
<evidence type="ECO:0000313" key="10">
    <source>
        <dbReference type="EMBL" id="PEH41568.1"/>
    </source>
</evidence>
<dbReference type="Proteomes" id="UP000220629">
    <property type="component" value="Unassembled WGS sequence"/>
</dbReference>
<dbReference type="FunFam" id="3.30.70.1430:FF:000001">
    <property type="entry name" value="Efflux pump membrane transporter"/>
    <property type="match status" value="1"/>
</dbReference>
<feature type="transmembrane region" description="Helical" evidence="9">
    <location>
        <begin position="541"/>
        <end position="558"/>
    </location>
</feature>
<dbReference type="Pfam" id="PF00873">
    <property type="entry name" value="ACR_tran"/>
    <property type="match status" value="1"/>
</dbReference>
<reference evidence="11" key="1">
    <citation type="submission" date="2017-09" db="EMBL/GenBank/DDBJ databases">
        <title>FDA dAtabase for Regulatory Grade micrObial Sequences (FDA-ARGOS): Supporting development and validation of Infectious Disease Dx tests.</title>
        <authorList>
            <person name="Minogue T."/>
            <person name="Wolcott M."/>
            <person name="Wasieloski L."/>
            <person name="Aguilar W."/>
            <person name="Moore D."/>
            <person name="Tallon L."/>
            <person name="Sadzewicz L."/>
            <person name="Ott S."/>
            <person name="Zhao X."/>
            <person name="Nagaraj S."/>
            <person name="Vavikolanu K."/>
            <person name="Aluvathingal J."/>
            <person name="Nadendla S."/>
            <person name="Sichtig H."/>
        </authorList>
    </citation>
    <scope>NUCLEOTIDE SEQUENCE [LARGE SCALE GENOMIC DNA]</scope>
    <source>
        <strain evidence="11">FDAARGOS_390</strain>
    </source>
</reference>
<feature type="transmembrane region" description="Helical" evidence="9">
    <location>
        <begin position="874"/>
        <end position="891"/>
    </location>
</feature>
<dbReference type="FunFam" id="3.30.2090.10:FF:000001">
    <property type="entry name" value="Efflux pump membrane transporter"/>
    <property type="match status" value="1"/>
</dbReference>
<dbReference type="GO" id="GO:0015562">
    <property type="term" value="F:efflux transmembrane transporter activity"/>
    <property type="evidence" value="ECO:0007669"/>
    <property type="project" value="InterPro"/>
</dbReference>
<comment type="caution">
    <text evidence="10">The sequence shown here is derived from an EMBL/GenBank/DDBJ whole genome shotgun (WGS) entry which is preliminary data.</text>
</comment>
<dbReference type="FunFam" id="1.20.1640.10:FF:000001">
    <property type="entry name" value="Efflux pump membrane transporter"/>
    <property type="match status" value="1"/>
</dbReference>
<keyword evidence="4" id="KW-1003">Cell membrane</keyword>
<feature type="transmembrane region" description="Helical" evidence="9">
    <location>
        <begin position="340"/>
        <end position="359"/>
    </location>
</feature>